<organism evidence="7 8">
    <name type="scientific">Eutypa lata (strain UCR-EL1)</name>
    <name type="common">Grapevine dieback disease fungus</name>
    <name type="synonym">Eutypa armeniacae</name>
    <dbReference type="NCBI Taxonomy" id="1287681"/>
    <lineage>
        <taxon>Eukaryota</taxon>
        <taxon>Fungi</taxon>
        <taxon>Dikarya</taxon>
        <taxon>Ascomycota</taxon>
        <taxon>Pezizomycotina</taxon>
        <taxon>Sordariomycetes</taxon>
        <taxon>Xylariomycetidae</taxon>
        <taxon>Xylariales</taxon>
        <taxon>Diatrypaceae</taxon>
        <taxon>Eutypa</taxon>
    </lineage>
</organism>
<dbReference type="SMART" id="SM00823">
    <property type="entry name" value="PKS_PP"/>
    <property type="match status" value="1"/>
</dbReference>
<dbReference type="HOGENOM" id="CLU_000022_38_3_1"/>
<dbReference type="OrthoDB" id="329835at2759"/>
<dbReference type="SUPFAM" id="SSF50129">
    <property type="entry name" value="GroES-like"/>
    <property type="match status" value="1"/>
</dbReference>
<dbReference type="InterPro" id="IPR009081">
    <property type="entry name" value="PP-bd_ACP"/>
</dbReference>
<dbReference type="eggNOG" id="KOG1202">
    <property type="taxonomic scope" value="Eukaryota"/>
</dbReference>
<dbReference type="InterPro" id="IPR050444">
    <property type="entry name" value="Polyketide_Synthase"/>
</dbReference>
<keyword evidence="8" id="KW-1185">Reference proteome</keyword>
<dbReference type="GO" id="GO:0031177">
    <property type="term" value="F:phosphopantetheine binding"/>
    <property type="evidence" value="ECO:0007669"/>
    <property type="project" value="InterPro"/>
</dbReference>
<accession>M7SQF0</accession>
<dbReference type="SUPFAM" id="SSF51735">
    <property type="entry name" value="NAD(P)-binding Rossmann-fold domains"/>
    <property type="match status" value="2"/>
</dbReference>
<evidence type="ECO:0000313" key="8">
    <source>
        <dbReference type="Proteomes" id="UP000012174"/>
    </source>
</evidence>
<dbReference type="SUPFAM" id="SSF47336">
    <property type="entry name" value="ACP-like"/>
    <property type="match status" value="1"/>
</dbReference>
<dbReference type="GO" id="GO:1901336">
    <property type="term" value="P:lactone biosynthetic process"/>
    <property type="evidence" value="ECO:0007669"/>
    <property type="project" value="UniProtKB-ARBA"/>
</dbReference>
<dbReference type="Gene3D" id="3.40.50.720">
    <property type="entry name" value="NAD(P)-binding Rossmann-like Domain"/>
    <property type="match status" value="2"/>
</dbReference>
<feature type="domain" description="Carrier" evidence="6">
    <location>
        <begin position="592"/>
        <end position="668"/>
    </location>
</feature>
<dbReference type="InterPro" id="IPR013968">
    <property type="entry name" value="PKS_KR"/>
</dbReference>
<dbReference type="Pfam" id="PF00550">
    <property type="entry name" value="PP-binding"/>
    <property type="match status" value="1"/>
</dbReference>
<dbReference type="InterPro" id="IPR020843">
    <property type="entry name" value="ER"/>
</dbReference>
<evidence type="ECO:0000313" key="7">
    <source>
        <dbReference type="EMBL" id="EMR68669.1"/>
    </source>
</evidence>
<dbReference type="InterPro" id="IPR011032">
    <property type="entry name" value="GroES-like_sf"/>
</dbReference>
<dbReference type="KEGG" id="ela:UCREL1_4316"/>
<evidence type="ECO:0000259" key="6">
    <source>
        <dbReference type="PROSITE" id="PS50075"/>
    </source>
</evidence>
<reference evidence="8" key="1">
    <citation type="journal article" date="2013" name="Genome Announc.">
        <title>Draft genome sequence of the grapevine dieback fungus Eutypa lata UCR-EL1.</title>
        <authorList>
            <person name="Blanco-Ulate B."/>
            <person name="Rolshausen P.E."/>
            <person name="Cantu D."/>
        </authorList>
    </citation>
    <scope>NUCLEOTIDE SEQUENCE [LARGE SCALE GENOMIC DNA]</scope>
    <source>
        <strain evidence="8">UCR-EL1</strain>
    </source>
</reference>
<dbReference type="InterPro" id="IPR013154">
    <property type="entry name" value="ADH-like_N"/>
</dbReference>
<dbReference type="PANTHER" id="PTHR45681">
    <property type="entry name" value="POLYKETIDE SYNTHASE 44-RELATED"/>
    <property type="match status" value="1"/>
</dbReference>
<dbReference type="OMA" id="MEIRTIR"/>
<protein>
    <submittedName>
        <fullName evidence="7">Putative polyketide synthase protein</fullName>
    </submittedName>
</protein>
<dbReference type="PROSITE" id="PS50075">
    <property type="entry name" value="CARRIER"/>
    <property type="match status" value="1"/>
</dbReference>
<dbReference type="Pfam" id="PF13602">
    <property type="entry name" value="ADH_zinc_N_2"/>
    <property type="match status" value="1"/>
</dbReference>
<dbReference type="Pfam" id="PF08659">
    <property type="entry name" value="KR"/>
    <property type="match status" value="2"/>
</dbReference>
<dbReference type="Gene3D" id="3.90.180.10">
    <property type="entry name" value="Medium-chain alcohol dehydrogenases, catalytic domain"/>
    <property type="match status" value="1"/>
</dbReference>
<keyword evidence="1" id="KW-0596">Phosphopantetheine</keyword>
<dbReference type="InterPro" id="IPR057326">
    <property type="entry name" value="KR_dom"/>
</dbReference>
<dbReference type="InterPro" id="IPR036291">
    <property type="entry name" value="NAD(P)-bd_dom_sf"/>
</dbReference>
<dbReference type="Proteomes" id="UP000012174">
    <property type="component" value="Unassembled WGS sequence"/>
</dbReference>
<dbReference type="InterPro" id="IPR006162">
    <property type="entry name" value="Ppantetheine_attach_site"/>
</dbReference>
<keyword evidence="2" id="KW-0597">Phosphoprotein</keyword>
<dbReference type="EMBL" id="KB706198">
    <property type="protein sequence ID" value="EMR68669.1"/>
    <property type="molecule type" value="Genomic_DNA"/>
</dbReference>
<dbReference type="GO" id="GO:0044550">
    <property type="term" value="P:secondary metabolite biosynthetic process"/>
    <property type="evidence" value="ECO:0007669"/>
    <property type="project" value="UniProtKB-ARBA"/>
</dbReference>
<evidence type="ECO:0000256" key="3">
    <source>
        <dbReference type="ARBA" id="ARBA00022679"/>
    </source>
</evidence>
<dbReference type="InterPro" id="IPR020806">
    <property type="entry name" value="PKS_PP-bd"/>
</dbReference>
<evidence type="ECO:0000256" key="4">
    <source>
        <dbReference type="ARBA" id="ARBA00023002"/>
    </source>
</evidence>
<dbReference type="GO" id="GO:0016740">
    <property type="term" value="F:transferase activity"/>
    <property type="evidence" value="ECO:0007669"/>
    <property type="project" value="UniProtKB-KW"/>
</dbReference>
<keyword evidence="5" id="KW-0511">Multifunctional enzyme</keyword>
<dbReference type="CDD" id="cd05195">
    <property type="entry name" value="enoyl_red"/>
    <property type="match status" value="1"/>
</dbReference>
<keyword evidence="4" id="KW-0560">Oxidoreductase</keyword>
<dbReference type="Pfam" id="PF08240">
    <property type="entry name" value="ADH_N"/>
    <property type="match status" value="1"/>
</dbReference>
<evidence type="ECO:0000256" key="2">
    <source>
        <dbReference type="ARBA" id="ARBA00022553"/>
    </source>
</evidence>
<dbReference type="GO" id="GO:0016491">
    <property type="term" value="F:oxidoreductase activity"/>
    <property type="evidence" value="ECO:0007669"/>
    <property type="project" value="UniProtKB-KW"/>
</dbReference>
<dbReference type="PROSITE" id="PS00012">
    <property type="entry name" value="PHOSPHOPANTETHEINE"/>
    <property type="match status" value="1"/>
</dbReference>
<dbReference type="InterPro" id="IPR036736">
    <property type="entry name" value="ACP-like_sf"/>
</dbReference>
<evidence type="ECO:0000256" key="5">
    <source>
        <dbReference type="ARBA" id="ARBA00023268"/>
    </source>
</evidence>
<dbReference type="SMART" id="SM00822">
    <property type="entry name" value="PKS_KR"/>
    <property type="match status" value="1"/>
</dbReference>
<sequence length="675" mass="74003">METFTDRESVFHDNEYEYCERVGILHIHRVLPDEKMIRAAEEATSGADLVEIKFRQNKKTVRMHCERVGSMESLHFNEMVEQDDALNSGEVEVEIRAAGLNFKDIATTLGIVPENEHLLGLEGAGIITKVGTEVTSYRIGDRVLIHGKGSFANRNRVPKENVFLLPDSVSFEEAATISIVYFTAVFCLMEIAGIRKGQSVLIHSAAGGVGIASIQVCQYLGAKIYATVGNEDKRRFLQEQYGIPRSHIFSSRNANFAPAIRALTKGKGIDCVLNSLTGDLLDESWRLLTDNGTLVEIGKKDIMDRNTLSMEPFNRNCSYRGVDISKPSILDDLPLIERILQVVRKLLIAGHIKPISPMKVFSFSQIPEAMRYMRSGEHIGKVVISDEGMGDVRVLARPAPLSLKFDPNAMYLVVGGLKGLCGSLALYMAQCGAKNLTILSRSGVDDERSQRVIRDLSSLGATTTIFKGDVTNIEDVTRLFQESALSIKGIIQGAMVLRVSGTWNLHAAAQQVHGKLDFFTMLSSVSGIVGTSGQANYAAGNSFQDAFALYRHSLGLVAHTVDLGIVEDVGGDGDHSLRTFQSMLMASLSVDKLVPEAIKLVNKQVVRILGLATDMEESKPLSSYGIDSLAAVDLRNWLKVQLKVELTTLDILNAEDLRSLCGKVVDRLIQEKGGK</sequence>
<evidence type="ECO:0000256" key="1">
    <source>
        <dbReference type="ARBA" id="ARBA00022450"/>
    </source>
</evidence>
<dbReference type="SMART" id="SM00829">
    <property type="entry name" value="PKS_ER"/>
    <property type="match status" value="1"/>
</dbReference>
<gene>
    <name evidence="7" type="ORF">UCREL1_4316</name>
</gene>
<name>M7SQF0_EUTLA</name>
<keyword evidence="3" id="KW-0808">Transferase</keyword>
<dbReference type="FunFam" id="3.40.50.720:FF:000209">
    <property type="entry name" value="Polyketide synthase Pks12"/>
    <property type="match status" value="1"/>
</dbReference>
<dbReference type="AlphaFoldDB" id="M7SQF0"/>
<proteinExistence type="predicted"/>
<dbReference type="PANTHER" id="PTHR45681:SF6">
    <property type="entry name" value="POLYKETIDE SYNTHASE 37"/>
    <property type="match status" value="1"/>
</dbReference>
<dbReference type="STRING" id="1287681.M7SQF0"/>